<accession>A0AAD9KQD8</accession>
<proteinExistence type="predicted"/>
<dbReference type="EMBL" id="JAODUO010000721">
    <property type="protein sequence ID" value="KAK2175587.1"/>
    <property type="molecule type" value="Genomic_DNA"/>
</dbReference>
<reference evidence="2" key="1">
    <citation type="journal article" date="2023" name="Mol. Biol. Evol.">
        <title>Third-Generation Sequencing Reveals the Adaptive Role of the Epigenome in Three Deep-Sea Polychaetes.</title>
        <authorList>
            <person name="Perez M."/>
            <person name="Aroh O."/>
            <person name="Sun Y."/>
            <person name="Lan Y."/>
            <person name="Juniper S.K."/>
            <person name="Young C.R."/>
            <person name="Angers B."/>
            <person name="Qian P.Y."/>
        </authorList>
    </citation>
    <scope>NUCLEOTIDE SEQUENCE</scope>
    <source>
        <strain evidence="2">R07B-5</strain>
    </source>
</reference>
<gene>
    <name evidence="2" type="ORF">NP493_724g01013</name>
</gene>
<comment type="caution">
    <text evidence="2">The sequence shown here is derived from an EMBL/GenBank/DDBJ whole genome shotgun (WGS) entry which is preliminary data.</text>
</comment>
<protein>
    <submittedName>
        <fullName evidence="2">Uncharacterized protein</fullName>
    </submittedName>
</protein>
<keyword evidence="3" id="KW-1185">Reference proteome</keyword>
<name>A0AAD9KQD8_RIDPI</name>
<sequence length="567" mass="65857">MSPAIWLLFLCGLVAQAHALTKTQEHDETLRMLGRQLILQQLFVEEHIRSEGDSGIKQIRHRRQGSRPYHSDTHTGQTIMAIHTHAHYERTMGMGEFVAVLNGVEFRTRHNDYLLKMPHRTSRQYHKVEDVPFPAVPPEVLRLNTVKKQAAEMRLWFKAWKDQDHSKRDYRKYFKPVLCYLEGAWIHAGEKIEDAFDSLRHTFDATTWFDMHEKIRYTSATGTKHRMENYSFLPRKILHMNGSKPVIVQWHYRIMCHPLNKDVPTAQFRPVCERARMLAATRKTSPMKATSSRFQLNTFNTPKWPNYERLVQHQLIDSLMTEIPGKDNYPGDLTDDSFGRIAYKFEENNKRGRRPLNAAYYHRLYSERKIDGMSNYYKYRGFADENIFMAMTSNPKVAEFSVETDCKGTGAKRKCRKSTQRWSYAIPLEIVYVTPLSSWNPYHIKYKGYHLSKLGKTVRAKGRNGKLTKERAFNGSNTEWYAITPAAFYSGKELRGDAADTLRGVIGVLTPNGNMVKTRISGFRIFMPKIAGVGILRQRWPIVPVYSDGNPIMKELQALIDDKHKCI</sequence>
<dbReference type="Proteomes" id="UP001209878">
    <property type="component" value="Unassembled WGS sequence"/>
</dbReference>
<feature type="signal peptide" evidence="1">
    <location>
        <begin position="1"/>
        <end position="19"/>
    </location>
</feature>
<evidence type="ECO:0000256" key="1">
    <source>
        <dbReference type="SAM" id="SignalP"/>
    </source>
</evidence>
<feature type="chain" id="PRO_5041953562" evidence="1">
    <location>
        <begin position="20"/>
        <end position="567"/>
    </location>
</feature>
<organism evidence="2 3">
    <name type="scientific">Ridgeia piscesae</name>
    <name type="common">Tubeworm</name>
    <dbReference type="NCBI Taxonomy" id="27915"/>
    <lineage>
        <taxon>Eukaryota</taxon>
        <taxon>Metazoa</taxon>
        <taxon>Spiralia</taxon>
        <taxon>Lophotrochozoa</taxon>
        <taxon>Annelida</taxon>
        <taxon>Polychaeta</taxon>
        <taxon>Sedentaria</taxon>
        <taxon>Canalipalpata</taxon>
        <taxon>Sabellida</taxon>
        <taxon>Siboglinidae</taxon>
        <taxon>Ridgeia</taxon>
    </lineage>
</organism>
<evidence type="ECO:0000313" key="2">
    <source>
        <dbReference type="EMBL" id="KAK2175587.1"/>
    </source>
</evidence>
<keyword evidence="1" id="KW-0732">Signal</keyword>
<evidence type="ECO:0000313" key="3">
    <source>
        <dbReference type="Proteomes" id="UP001209878"/>
    </source>
</evidence>
<dbReference type="AlphaFoldDB" id="A0AAD9KQD8"/>